<dbReference type="EMBL" id="BRPK01000002">
    <property type="protein sequence ID" value="GLB34745.1"/>
    <property type="molecule type" value="Genomic_DNA"/>
</dbReference>
<feature type="compositionally biased region" description="Polar residues" evidence="1">
    <location>
        <begin position="29"/>
        <end position="41"/>
    </location>
</feature>
<feature type="compositionally biased region" description="Polar residues" evidence="1">
    <location>
        <begin position="1"/>
        <end position="19"/>
    </location>
</feature>
<comment type="caution">
    <text evidence="3">The sequence shown here is derived from an EMBL/GenBank/DDBJ whole genome shotgun (WGS) entry which is preliminary data.</text>
</comment>
<sequence length="404" mass="44131">MSSVAPDTRPNYQDMSSSCAADDRPRYPTETSSIRGTSSTQAEASGASAGAAELVSREQNILQSRGGLDRALRATSSARFQPYQSGPALIPPPGVIAPLRAGEEYVGGRRQPVITTIRHPTIHSSVRPVTRLPPTPPIPSAHHNVPLSATTQPDNQSSSMAHAAVATEDQKQTDAAHYFVRNLLRDKAIVASVHLSALANAAFQEAELNRGGTRQATPAQINAIKKAGPNLRLIMRKNAEKCADFFNLRRPIAQEDSITLRDWGAQRLDLLTGSSGMDFLHIRGDNGQMGYFECIAIENVLIDTLYRSSSIFSFDSPLRSFLDPMPCSSIALASILLLHFIRTFTYADHAGIEFKMASYVADYDRLMALMDRISNGEEGILAMDRFHALRVAITRRGNEILSQQ</sequence>
<keyword evidence="4" id="KW-1185">Reference proteome</keyword>
<protein>
    <recommendedName>
        <fullName evidence="2">DUF6532 domain-containing protein</fullName>
    </recommendedName>
</protein>
<evidence type="ECO:0000313" key="4">
    <source>
        <dbReference type="Proteomes" id="UP001063166"/>
    </source>
</evidence>
<dbReference type="InterPro" id="IPR045341">
    <property type="entry name" value="DUF6532"/>
</dbReference>
<evidence type="ECO:0000256" key="1">
    <source>
        <dbReference type="SAM" id="MobiDB-lite"/>
    </source>
</evidence>
<dbReference type="Pfam" id="PF20149">
    <property type="entry name" value="DUF6532"/>
    <property type="match status" value="1"/>
</dbReference>
<reference evidence="3" key="1">
    <citation type="submission" date="2022-07" db="EMBL/GenBank/DDBJ databases">
        <title>The genome of Lyophyllum shimeji provides insight into the initial evolution of ectomycorrhizal fungal genome.</title>
        <authorList>
            <person name="Kobayashi Y."/>
            <person name="Shibata T."/>
            <person name="Hirakawa H."/>
            <person name="Shigenobu S."/>
            <person name="Nishiyama T."/>
            <person name="Yamada A."/>
            <person name="Hasebe M."/>
            <person name="Kawaguchi M."/>
        </authorList>
    </citation>
    <scope>NUCLEOTIDE SEQUENCE</scope>
    <source>
        <strain evidence="3">AT787</strain>
    </source>
</reference>
<name>A0A9P3PEY7_LYOSH</name>
<dbReference type="AlphaFoldDB" id="A0A9P3PEY7"/>
<organism evidence="3 4">
    <name type="scientific">Lyophyllum shimeji</name>
    <name type="common">Hon-shimeji</name>
    <name type="synonym">Tricholoma shimeji</name>
    <dbReference type="NCBI Taxonomy" id="47721"/>
    <lineage>
        <taxon>Eukaryota</taxon>
        <taxon>Fungi</taxon>
        <taxon>Dikarya</taxon>
        <taxon>Basidiomycota</taxon>
        <taxon>Agaricomycotina</taxon>
        <taxon>Agaricomycetes</taxon>
        <taxon>Agaricomycetidae</taxon>
        <taxon>Agaricales</taxon>
        <taxon>Tricholomatineae</taxon>
        <taxon>Lyophyllaceae</taxon>
        <taxon>Lyophyllum</taxon>
    </lineage>
</organism>
<feature type="domain" description="DUF6532" evidence="2">
    <location>
        <begin position="179"/>
        <end position="372"/>
    </location>
</feature>
<evidence type="ECO:0000259" key="2">
    <source>
        <dbReference type="Pfam" id="PF20149"/>
    </source>
</evidence>
<accession>A0A9P3PEY7</accession>
<gene>
    <name evidence="3" type="ORF">LshimejAT787_0203100</name>
</gene>
<dbReference type="Proteomes" id="UP001063166">
    <property type="component" value="Unassembled WGS sequence"/>
</dbReference>
<proteinExistence type="predicted"/>
<feature type="region of interest" description="Disordered" evidence="1">
    <location>
        <begin position="1"/>
        <end position="50"/>
    </location>
</feature>
<evidence type="ECO:0000313" key="3">
    <source>
        <dbReference type="EMBL" id="GLB34745.1"/>
    </source>
</evidence>